<dbReference type="GO" id="GO:0005788">
    <property type="term" value="C:endoplasmic reticulum lumen"/>
    <property type="evidence" value="ECO:0007669"/>
    <property type="project" value="UniProtKB-SubCell"/>
</dbReference>
<dbReference type="Gene3D" id="6.10.140.1460">
    <property type="match status" value="1"/>
</dbReference>
<dbReference type="GeneTree" id="ENSGT00940000157695"/>
<evidence type="ECO:0000256" key="7">
    <source>
        <dbReference type="ARBA" id="ARBA00022803"/>
    </source>
</evidence>
<dbReference type="InterPro" id="IPR011990">
    <property type="entry name" value="TPR-like_helical_dom_sf"/>
</dbReference>
<evidence type="ECO:0000256" key="11">
    <source>
        <dbReference type="ARBA" id="ARBA00023002"/>
    </source>
</evidence>
<dbReference type="InterPro" id="IPR006620">
    <property type="entry name" value="Pro_4_hyd_alph"/>
</dbReference>
<evidence type="ECO:0000256" key="2">
    <source>
        <dbReference type="ARBA" id="ARBA00002035"/>
    </source>
</evidence>
<gene>
    <name evidence="16" type="primary">p4ha2</name>
</gene>
<sequence>MRTFLPSILWVLLLHCCGQMTQAEVFTSISHLTDLIYTEKELVQSLREYIKAEESKLAAVKSWANKLDALTRVSTSDPEGYLGHPVNAYKLMKRLNTEWTELESLVLQNPSDGFISNISTHRQYFPDEEDATGAAKALMRLQDTYQLDSEAFARGKLPDSSHERAGGNLRYYENLLRKQLSELNQDYEPASEEPIQLGTYSRPKDHLPEREAYEALCRGEGLQMVRRSRLFCRYQDGNRNPHLLLKPIKEEDEWDSPNIVRYLDFLSNEEIEKIKELAKPKLARATVRDPKSGVLTTASYRVSKSAWLEGEEDPIIARVNQRIEDLTGLTVKTAELLQVANYGVGGQYEPHFDFSRKDEPDAFKRLGTGNRVATFLNYMSDVEAGGATVFPDFGAAIWPRKGTAVFWYNLFKSGEGDYRTRHAACPVLVGNKWVSNKWIHERGQEFRRPCGLTEVD</sequence>
<reference evidence="16" key="2">
    <citation type="submission" date="2025-08" db="UniProtKB">
        <authorList>
            <consortium name="Ensembl"/>
        </authorList>
    </citation>
    <scope>IDENTIFICATION</scope>
</reference>
<dbReference type="PANTHER" id="PTHR10869">
    <property type="entry name" value="PROLYL 4-HYDROXYLASE ALPHA SUBUNIT"/>
    <property type="match status" value="1"/>
</dbReference>
<keyword evidence="17" id="KW-1185">Reference proteome</keyword>
<reference evidence="16" key="3">
    <citation type="submission" date="2025-09" db="UniProtKB">
        <authorList>
            <consortium name="Ensembl"/>
        </authorList>
    </citation>
    <scope>IDENTIFICATION</scope>
</reference>
<dbReference type="GO" id="GO:0005506">
    <property type="term" value="F:iron ion binding"/>
    <property type="evidence" value="ECO:0007669"/>
    <property type="project" value="InterPro"/>
</dbReference>
<keyword evidence="6" id="KW-0479">Metal-binding</keyword>
<evidence type="ECO:0000256" key="6">
    <source>
        <dbReference type="ARBA" id="ARBA00022723"/>
    </source>
</evidence>
<dbReference type="PANTHER" id="PTHR10869:SF244">
    <property type="entry name" value="PROLYL 4-HYDROXYLASE SUBUNIT ALPHA-2"/>
    <property type="match status" value="1"/>
</dbReference>
<evidence type="ECO:0000256" key="8">
    <source>
        <dbReference type="ARBA" id="ARBA00022824"/>
    </source>
</evidence>
<feature type="chain" id="PRO_5025448841" description="procollagen-proline 4-dioxygenase" evidence="14">
    <location>
        <begin position="24"/>
        <end position="456"/>
    </location>
</feature>
<evidence type="ECO:0000313" key="16">
    <source>
        <dbReference type="Ensembl" id="ENSTRUP00000076865.1"/>
    </source>
</evidence>
<organism evidence="16 17">
    <name type="scientific">Takifugu rubripes</name>
    <name type="common">Japanese pufferfish</name>
    <name type="synonym">Fugu rubripes</name>
    <dbReference type="NCBI Taxonomy" id="31033"/>
    <lineage>
        <taxon>Eukaryota</taxon>
        <taxon>Metazoa</taxon>
        <taxon>Chordata</taxon>
        <taxon>Craniata</taxon>
        <taxon>Vertebrata</taxon>
        <taxon>Euteleostomi</taxon>
        <taxon>Actinopterygii</taxon>
        <taxon>Neopterygii</taxon>
        <taxon>Teleostei</taxon>
        <taxon>Neoteleostei</taxon>
        <taxon>Acanthomorphata</taxon>
        <taxon>Eupercaria</taxon>
        <taxon>Tetraodontiformes</taxon>
        <taxon>Tetradontoidea</taxon>
        <taxon>Tetraodontidae</taxon>
        <taxon>Takifugu</taxon>
    </lineage>
</organism>
<dbReference type="GO" id="GO:0004656">
    <property type="term" value="F:procollagen-proline 4-dioxygenase activity"/>
    <property type="evidence" value="ECO:0007669"/>
    <property type="project" value="UniProtKB-EC"/>
</dbReference>
<evidence type="ECO:0000313" key="17">
    <source>
        <dbReference type="Proteomes" id="UP000005226"/>
    </source>
</evidence>
<keyword evidence="10" id="KW-0223">Dioxygenase</keyword>
<keyword evidence="7" id="KW-0802">TPR repeat</keyword>
<evidence type="ECO:0000256" key="9">
    <source>
        <dbReference type="ARBA" id="ARBA00022896"/>
    </source>
</evidence>
<keyword evidence="12" id="KW-0408">Iron</keyword>
<evidence type="ECO:0000256" key="14">
    <source>
        <dbReference type="SAM" id="SignalP"/>
    </source>
</evidence>
<comment type="subcellular location">
    <subcellularLocation>
        <location evidence="3">Endoplasmic reticulum lumen</location>
    </subcellularLocation>
</comment>
<feature type="domain" description="Fe2OG dioxygenase" evidence="15">
    <location>
        <begin position="333"/>
        <end position="441"/>
    </location>
</feature>
<protein>
    <recommendedName>
        <fullName evidence="5">procollagen-proline 4-dioxygenase</fullName>
        <ecNumber evidence="5">1.14.11.2</ecNumber>
    </recommendedName>
</protein>
<keyword evidence="9" id="KW-0847">Vitamin C</keyword>
<dbReference type="AlphaFoldDB" id="A0A674NUE1"/>
<dbReference type="InterPro" id="IPR013547">
    <property type="entry name" value="P4H_N"/>
</dbReference>
<comment type="cofactor">
    <cofactor evidence="1">
        <name>L-ascorbate</name>
        <dbReference type="ChEBI" id="CHEBI:38290"/>
    </cofactor>
</comment>
<keyword evidence="8" id="KW-0256">Endoplasmic reticulum</keyword>
<dbReference type="Proteomes" id="UP000005226">
    <property type="component" value="Chromosome 15"/>
</dbReference>
<dbReference type="Pfam" id="PF08336">
    <property type="entry name" value="P4Ha_N"/>
    <property type="match status" value="1"/>
</dbReference>
<dbReference type="EC" id="1.14.11.2" evidence="5"/>
<keyword evidence="14" id="KW-0732">Signal</keyword>
<dbReference type="FunFam" id="2.60.120.620:FF:000001">
    <property type="entry name" value="Prolyl 4-hydroxylase subunit alpha 2"/>
    <property type="match status" value="1"/>
</dbReference>
<evidence type="ECO:0000256" key="10">
    <source>
        <dbReference type="ARBA" id="ARBA00022964"/>
    </source>
</evidence>
<dbReference type="Gene3D" id="1.25.40.10">
    <property type="entry name" value="Tetratricopeptide repeat domain"/>
    <property type="match status" value="1"/>
</dbReference>
<evidence type="ECO:0000256" key="4">
    <source>
        <dbReference type="ARBA" id="ARBA00006511"/>
    </source>
</evidence>
<dbReference type="InterPro" id="IPR005123">
    <property type="entry name" value="Oxoglu/Fe-dep_dioxygenase_dom"/>
</dbReference>
<evidence type="ECO:0000256" key="3">
    <source>
        <dbReference type="ARBA" id="ARBA00004319"/>
    </source>
</evidence>
<proteinExistence type="inferred from homology"/>
<evidence type="ECO:0000256" key="13">
    <source>
        <dbReference type="ARBA" id="ARBA00023180"/>
    </source>
</evidence>
<keyword evidence="11" id="KW-0560">Oxidoreductase</keyword>
<dbReference type="SMART" id="SM00702">
    <property type="entry name" value="P4Hc"/>
    <property type="match status" value="1"/>
</dbReference>
<reference evidence="16 17" key="1">
    <citation type="journal article" date="2011" name="Genome Biol. Evol.">
        <title>Integration of the genetic map and genome assembly of fugu facilitates insights into distinct features of genome evolution in teleosts and mammals.</title>
        <authorList>
            <person name="Kai W."/>
            <person name="Kikuchi K."/>
            <person name="Tohari S."/>
            <person name="Chew A.K."/>
            <person name="Tay A."/>
            <person name="Fujiwara A."/>
            <person name="Hosoya S."/>
            <person name="Suetake H."/>
            <person name="Naruse K."/>
            <person name="Brenner S."/>
            <person name="Suzuki Y."/>
            <person name="Venkatesh B."/>
        </authorList>
    </citation>
    <scope>NUCLEOTIDE SEQUENCE [LARGE SCALE GENOMIC DNA]</scope>
</reference>
<feature type="signal peptide" evidence="14">
    <location>
        <begin position="1"/>
        <end position="23"/>
    </location>
</feature>
<evidence type="ECO:0000256" key="12">
    <source>
        <dbReference type="ARBA" id="ARBA00023004"/>
    </source>
</evidence>
<comment type="similarity">
    <text evidence="4">Belongs to the P4HA family.</text>
</comment>
<dbReference type="PROSITE" id="PS51471">
    <property type="entry name" value="FE2OG_OXY"/>
    <property type="match status" value="1"/>
</dbReference>
<dbReference type="Gene3D" id="2.60.120.620">
    <property type="entry name" value="q2cbj1_9rhob like domain"/>
    <property type="match status" value="1"/>
</dbReference>
<dbReference type="InterPro" id="IPR045054">
    <property type="entry name" value="P4HA-like"/>
</dbReference>
<comment type="function">
    <text evidence="2">Catalyzes the post-translational formation of 4-hydroxyproline in -Xaa-Pro-Gly- sequences in collagens and other proteins.</text>
</comment>
<evidence type="ECO:0000256" key="5">
    <source>
        <dbReference type="ARBA" id="ARBA00012269"/>
    </source>
</evidence>
<dbReference type="Pfam" id="PF13640">
    <property type="entry name" value="2OG-FeII_Oxy_3"/>
    <property type="match status" value="1"/>
</dbReference>
<dbReference type="GO" id="GO:0031418">
    <property type="term" value="F:L-ascorbic acid binding"/>
    <property type="evidence" value="ECO:0007669"/>
    <property type="project" value="UniProtKB-KW"/>
</dbReference>
<evidence type="ECO:0000256" key="1">
    <source>
        <dbReference type="ARBA" id="ARBA00001961"/>
    </source>
</evidence>
<accession>A0A674NUE1</accession>
<dbReference type="Ensembl" id="ENSTRUT00000060652.1">
    <property type="protein sequence ID" value="ENSTRUP00000076865.1"/>
    <property type="gene ID" value="ENSTRUG00000000302.3"/>
</dbReference>
<dbReference type="InterPro" id="IPR044862">
    <property type="entry name" value="Pro_4_hyd_alph_FE2OG_OXY"/>
</dbReference>
<name>A0A674NUE1_TAKRU</name>
<keyword evidence="13" id="KW-0325">Glycoprotein</keyword>
<evidence type="ECO:0000259" key="15">
    <source>
        <dbReference type="PROSITE" id="PS51471"/>
    </source>
</evidence>